<evidence type="ECO:0000313" key="2">
    <source>
        <dbReference type="EMBL" id="RMY21675.1"/>
    </source>
</evidence>
<organism evidence="2 3">
    <name type="scientific">Hortaea werneckii</name>
    <name type="common">Black yeast</name>
    <name type="synonym">Cladosporium werneckii</name>
    <dbReference type="NCBI Taxonomy" id="91943"/>
    <lineage>
        <taxon>Eukaryota</taxon>
        <taxon>Fungi</taxon>
        <taxon>Dikarya</taxon>
        <taxon>Ascomycota</taxon>
        <taxon>Pezizomycotina</taxon>
        <taxon>Dothideomycetes</taxon>
        <taxon>Dothideomycetidae</taxon>
        <taxon>Mycosphaerellales</taxon>
        <taxon>Teratosphaeriaceae</taxon>
        <taxon>Hortaea</taxon>
    </lineage>
</organism>
<evidence type="ECO:0000313" key="3">
    <source>
        <dbReference type="Proteomes" id="UP000271337"/>
    </source>
</evidence>
<proteinExistence type="predicted"/>
<dbReference type="VEuPathDB" id="FungiDB:BTJ68_11706"/>
<name>A0A3M7A2C4_HORWE</name>
<reference evidence="2 3" key="1">
    <citation type="journal article" date="2018" name="BMC Genomics">
        <title>Genomic evidence for intraspecific hybridization in a clonal and extremely halotolerant yeast.</title>
        <authorList>
            <person name="Gostincar C."/>
            <person name="Stajich J.E."/>
            <person name="Zupancic J."/>
            <person name="Zalar P."/>
            <person name="Gunde-Cimerman N."/>
        </authorList>
    </citation>
    <scope>NUCLEOTIDE SEQUENCE [LARGE SCALE GENOMIC DNA]</scope>
    <source>
        <strain evidence="2 3">EXF-6669</strain>
    </source>
</reference>
<protein>
    <submittedName>
        <fullName evidence="2">Uncharacterized protein</fullName>
    </submittedName>
</protein>
<evidence type="ECO:0000256" key="1">
    <source>
        <dbReference type="SAM" id="MobiDB-lite"/>
    </source>
</evidence>
<dbReference type="OrthoDB" id="3921745at2759"/>
<sequence length="142" mass="15998">MNRFQGSRGQVIFESGQIPAQCNGPRSQPGSEVTEMASTGKRASRPPYSEQQKFFIAYMLIIKHKSWAQIGEEYAVCFRAGTSPRSKEGLTGLSHVNEAVVETSILDRWMVHSTAYNFDAHFLDHMGYDEPPVEDQLGWGWL</sequence>
<dbReference type="Proteomes" id="UP000271337">
    <property type="component" value="Unassembled WGS sequence"/>
</dbReference>
<gene>
    <name evidence="2" type="ORF">D0867_03191</name>
</gene>
<feature type="compositionally biased region" description="Polar residues" evidence="1">
    <location>
        <begin position="18"/>
        <end position="31"/>
    </location>
</feature>
<dbReference type="EMBL" id="QWIL01000233">
    <property type="protein sequence ID" value="RMY21675.1"/>
    <property type="molecule type" value="Genomic_DNA"/>
</dbReference>
<comment type="caution">
    <text evidence="2">The sequence shown here is derived from an EMBL/GenBank/DDBJ whole genome shotgun (WGS) entry which is preliminary data.</text>
</comment>
<feature type="region of interest" description="Disordered" evidence="1">
    <location>
        <begin position="15"/>
        <end position="46"/>
    </location>
</feature>
<dbReference type="AlphaFoldDB" id="A0A3M7A2C4"/>
<accession>A0A3M7A2C4</accession>